<dbReference type="Pfam" id="PF00071">
    <property type="entry name" value="Ras"/>
    <property type="match status" value="1"/>
</dbReference>
<dbReference type="GO" id="GO:0007165">
    <property type="term" value="P:signal transduction"/>
    <property type="evidence" value="ECO:0007669"/>
    <property type="project" value="InterPro"/>
</dbReference>
<dbReference type="GO" id="GO:0005525">
    <property type="term" value="F:GTP binding"/>
    <property type="evidence" value="ECO:0007669"/>
    <property type="project" value="UniProtKB-KW"/>
</dbReference>
<keyword evidence="2" id="KW-0547">Nucleotide-binding</keyword>
<dbReference type="PROSITE" id="PS51421">
    <property type="entry name" value="RAS"/>
    <property type="match status" value="1"/>
</dbReference>
<proteinExistence type="inferred from homology"/>
<dbReference type="KEGG" id="eiv:EIN_090010"/>
<dbReference type="Proteomes" id="UP000014680">
    <property type="component" value="Unassembled WGS sequence"/>
</dbReference>
<sequence>MTTNNTKIIIFGSLTVGKTTIAAQLELGRFVQPYNPTFQHTFYAKIEVDGYSYKLEILDTVDLDIYNTIRDIQISTADGFLIVYSITDRNSFDEIDHYRNTIYTILNKTHKEHVPIVLCGNKSDLESARIVPIEDGEKIAEEWKVSFFETSAKSRINIDEVFQEVVRNIIKTKSNQKLYGTNKHKKCTCIYRYKIECVQET</sequence>
<dbReference type="Gene3D" id="3.40.50.300">
    <property type="entry name" value="P-loop containing nucleotide triphosphate hydrolases"/>
    <property type="match status" value="1"/>
</dbReference>
<dbReference type="AlphaFoldDB" id="A0A0A1TXV4"/>
<dbReference type="InterPro" id="IPR027417">
    <property type="entry name" value="P-loop_NTPase"/>
</dbReference>
<protein>
    <submittedName>
        <fullName evidence="4">Uncharacterized protein</fullName>
    </submittedName>
</protein>
<keyword evidence="5" id="KW-1185">Reference proteome</keyword>
<keyword evidence="3" id="KW-0342">GTP-binding</keyword>
<name>A0A0A1TXV4_ENTIV</name>
<dbReference type="PRINTS" id="PR00449">
    <property type="entry name" value="RASTRNSFRMNG"/>
</dbReference>
<dbReference type="GO" id="GO:0003924">
    <property type="term" value="F:GTPase activity"/>
    <property type="evidence" value="ECO:0007669"/>
    <property type="project" value="InterPro"/>
</dbReference>
<accession>A0A0A1TXV4</accession>
<dbReference type="GO" id="GO:0016020">
    <property type="term" value="C:membrane"/>
    <property type="evidence" value="ECO:0007669"/>
    <property type="project" value="InterPro"/>
</dbReference>
<gene>
    <name evidence="4" type="ORF">EIN_090010</name>
</gene>
<dbReference type="FunFam" id="3.40.50.300:FF:001423">
    <property type="entry name" value="Ras family GTPase"/>
    <property type="match status" value="1"/>
</dbReference>
<dbReference type="RefSeq" id="XP_004183734.1">
    <property type="nucleotide sequence ID" value="XM_004183686.1"/>
</dbReference>
<dbReference type="GeneID" id="14883353"/>
<dbReference type="SMART" id="SM00175">
    <property type="entry name" value="RAB"/>
    <property type="match status" value="1"/>
</dbReference>
<dbReference type="OMA" id="WEVSYVE"/>
<dbReference type="PROSITE" id="PS51419">
    <property type="entry name" value="RAB"/>
    <property type="match status" value="1"/>
</dbReference>
<dbReference type="VEuPathDB" id="AmoebaDB:EIN_090010"/>
<dbReference type="SMART" id="SM00174">
    <property type="entry name" value="RHO"/>
    <property type="match status" value="1"/>
</dbReference>
<dbReference type="InterPro" id="IPR001806">
    <property type="entry name" value="Small_GTPase"/>
</dbReference>
<dbReference type="OrthoDB" id="10250547at2759"/>
<organism evidence="4 5">
    <name type="scientific">Entamoeba invadens IP1</name>
    <dbReference type="NCBI Taxonomy" id="370355"/>
    <lineage>
        <taxon>Eukaryota</taxon>
        <taxon>Amoebozoa</taxon>
        <taxon>Evosea</taxon>
        <taxon>Archamoebae</taxon>
        <taxon>Mastigamoebida</taxon>
        <taxon>Entamoebidae</taxon>
        <taxon>Entamoeba</taxon>
    </lineage>
</organism>
<dbReference type="PROSITE" id="PS51420">
    <property type="entry name" value="RHO"/>
    <property type="match status" value="1"/>
</dbReference>
<dbReference type="SMART" id="SM00173">
    <property type="entry name" value="RAS"/>
    <property type="match status" value="1"/>
</dbReference>
<evidence type="ECO:0000256" key="1">
    <source>
        <dbReference type="ARBA" id="ARBA00010142"/>
    </source>
</evidence>
<dbReference type="EMBL" id="KB207130">
    <property type="protein sequence ID" value="ELP84388.1"/>
    <property type="molecule type" value="Genomic_DNA"/>
</dbReference>
<evidence type="ECO:0000256" key="2">
    <source>
        <dbReference type="ARBA" id="ARBA00022741"/>
    </source>
</evidence>
<evidence type="ECO:0000313" key="4">
    <source>
        <dbReference type="EMBL" id="ELP84388.1"/>
    </source>
</evidence>
<evidence type="ECO:0000313" key="5">
    <source>
        <dbReference type="Proteomes" id="UP000014680"/>
    </source>
</evidence>
<dbReference type="InterPro" id="IPR005225">
    <property type="entry name" value="Small_GTP-bd"/>
</dbReference>
<evidence type="ECO:0000256" key="3">
    <source>
        <dbReference type="ARBA" id="ARBA00023134"/>
    </source>
</evidence>
<reference evidence="4 5" key="1">
    <citation type="submission" date="2012-10" db="EMBL/GenBank/DDBJ databases">
        <authorList>
            <person name="Zafar N."/>
            <person name="Inman J."/>
            <person name="Hall N."/>
            <person name="Lorenzi H."/>
            <person name="Caler E."/>
        </authorList>
    </citation>
    <scope>NUCLEOTIDE SEQUENCE [LARGE SCALE GENOMIC DNA]</scope>
    <source>
        <strain evidence="4 5">IP1</strain>
    </source>
</reference>
<comment type="similarity">
    <text evidence="1">Belongs to the small GTPase superfamily. Rho family.</text>
</comment>
<dbReference type="PANTHER" id="PTHR24070">
    <property type="entry name" value="RAS, DI-RAS, AND RHEB FAMILY MEMBERS OF SMALL GTPASE SUPERFAMILY"/>
    <property type="match status" value="1"/>
</dbReference>
<dbReference type="SUPFAM" id="SSF52540">
    <property type="entry name" value="P-loop containing nucleoside triphosphate hydrolases"/>
    <property type="match status" value="1"/>
</dbReference>
<dbReference type="InterPro" id="IPR020849">
    <property type="entry name" value="Small_GTPase_Ras-type"/>
</dbReference>
<dbReference type="NCBIfam" id="TIGR00231">
    <property type="entry name" value="small_GTP"/>
    <property type="match status" value="1"/>
</dbReference>
<dbReference type="CDD" id="cd00876">
    <property type="entry name" value="Ras"/>
    <property type="match status" value="1"/>
</dbReference>